<comment type="caution">
    <text evidence="5">The sequence shown here is derived from an EMBL/GenBank/DDBJ whole genome shotgun (WGS) entry which is preliminary data.</text>
</comment>
<evidence type="ECO:0000313" key="6">
    <source>
        <dbReference type="Proteomes" id="UP001303647"/>
    </source>
</evidence>
<comment type="subcellular location">
    <subcellularLocation>
        <location evidence="1">Nucleus</location>
    </subcellularLocation>
</comment>
<evidence type="ECO:0000313" key="5">
    <source>
        <dbReference type="EMBL" id="KAK4246073.1"/>
    </source>
</evidence>
<dbReference type="Proteomes" id="UP001303647">
    <property type="component" value="Unassembled WGS sequence"/>
</dbReference>
<accession>A0AAN7CPR2</accession>
<feature type="compositionally biased region" description="Low complexity" evidence="3">
    <location>
        <begin position="119"/>
        <end position="128"/>
    </location>
</feature>
<dbReference type="CDD" id="cd12148">
    <property type="entry name" value="fungal_TF_MHR"/>
    <property type="match status" value="1"/>
</dbReference>
<feature type="domain" description="Xylanolytic transcriptional activator regulatory" evidence="4">
    <location>
        <begin position="306"/>
        <end position="381"/>
    </location>
</feature>
<evidence type="ECO:0000256" key="2">
    <source>
        <dbReference type="ARBA" id="ARBA00023242"/>
    </source>
</evidence>
<name>A0AAN7CPR2_9PEZI</name>
<dbReference type="InterPro" id="IPR050613">
    <property type="entry name" value="Sec_Metabolite_Reg"/>
</dbReference>
<dbReference type="GO" id="GO:0006351">
    <property type="term" value="P:DNA-templated transcription"/>
    <property type="evidence" value="ECO:0007669"/>
    <property type="project" value="InterPro"/>
</dbReference>
<feature type="region of interest" description="Disordered" evidence="3">
    <location>
        <begin position="119"/>
        <end position="141"/>
    </location>
</feature>
<reference evidence="5" key="2">
    <citation type="submission" date="2023-05" db="EMBL/GenBank/DDBJ databases">
        <authorList>
            <consortium name="Lawrence Berkeley National Laboratory"/>
            <person name="Steindorff A."/>
            <person name="Hensen N."/>
            <person name="Bonometti L."/>
            <person name="Westerberg I."/>
            <person name="Brannstrom I.O."/>
            <person name="Guillou S."/>
            <person name="Cros-Aarteil S."/>
            <person name="Calhoun S."/>
            <person name="Haridas S."/>
            <person name="Kuo A."/>
            <person name="Mondo S."/>
            <person name="Pangilinan J."/>
            <person name="Riley R."/>
            <person name="Labutti K."/>
            <person name="Andreopoulos B."/>
            <person name="Lipzen A."/>
            <person name="Chen C."/>
            <person name="Yanf M."/>
            <person name="Daum C."/>
            <person name="Ng V."/>
            <person name="Clum A."/>
            <person name="Ohm R."/>
            <person name="Martin F."/>
            <person name="Silar P."/>
            <person name="Natvig D."/>
            <person name="Lalanne C."/>
            <person name="Gautier V."/>
            <person name="Ament-Velasquez S.L."/>
            <person name="Kruys A."/>
            <person name="Hutchinson M.I."/>
            <person name="Powell A.J."/>
            <person name="Barry K."/>
            <person name="Miller A.N."/>
            <person name="Grigoriev I.V."/>
            <person name="Debuchy R."/>
            <person name="Gladieux P."/>
            <person name="Thoren M.H."/>
            <person name="Johannesson H."/>
        </authorList>
    </citation>
    <scope>NUCLEOTIDE SEQUENCE</scope>
    <source>
        <strain evidence="5">CBS 359.72</strain>
    </source>
</reference>
<evidence type="ECO:0000256" key="1">
    <source>
        <dbReference type="ARBA" id="ARBA00004123"/>
    </source>
</evidence>
<dbReference type="GO" id="GO:0008270">
    <property type="term" value="F:zinc ion binding"/>
    <property type="evidence" value="ECO:0007669"/>
    <property type="project" value="InterPro"/>
</dbReference>
<gene>
    <name evidence="5" type="ORF">C7999DRAFT_42465</name>
</gene>
<reference evidence="5" key="1">
    <citation type="journal article" date="2023" name="Mol. Phylogenet. Evol.">
        <title>Genome-scale phylogeny and comparative genomics of the fungal order Sordariales.</title>
        <authorList>
            <person name="Hensen N."/>
            <person name="Bonometti L."/>
            <person name="Westerberg I."/>
            <person name="Brannstrom I.O."/>
            <person name="Guillou S."/>
            <person name="Cros-Aarteil S."/>
            <person name="Calhoun S."/>
            <person name="Haridas S."/>
            <person name="Kuo A."/>
            <person name="Mondo S."/>
            <person name="Pangilinan J."/>
            <person name="Riley R."/>
            <person name="LaButti K."/>
            <person name="Andreopoulos B."/>
            <person name="Lipzen A."/>
            <person name="Chen C."/>
            <person name="Yan M."/>
            <person name="Daum C."/>
            <person name="Ng V."/>
            <person name="Clum A."/>
            <person name="Steindorff A."/>
            <person name="Ohm R.A."/>
            <person name="Martin F."/>
            <person name="Silar P."/>
            <person name="Natvig D.O."/>
            <person name="Lalanne C."/>
            <person name="Gautier V."/>
            <person name="Ament-Velasquez S.L."/>
            <person name="Kruys A."/>
            <person name="Hutchinson M.I."/>
            <person name="Powell A.J."/>
            <person name="Barry K."/>
            <person name="Miller A.N."/>
            <person name="Grigoriev I.V."/>
            <person name="Debuchy R."/>
            <person name="Gladieux P."/>
            <person name="Hiltunen Thoren M."/>
            <person name="Johannesson H."/>
        </authorList>
    </citation>
    <scope>NUCLEOTIDE SEQUENCE</scope>
    <source>
        <strain evidence="5">CBS 359.72</strain>
    </source>
</reference>
<dbReference type="EMBL" id="MU857683">
    <property type="protein sequence ID" value="KAK4246073.1"/>
    <property type="molecule type" value="Genomic_DNA"/>
</dbReference>
<feature type="region of interest" description="Disordered" evidence="3">
    <location>
        <begin position="482"/>
        <end position="502"/>
    </location>
</feature>
<dbReference type="PANTHER" id="PTHR31001">
    <property type="entry name" value="UNCHARACTERIZED TRANSCRIPTIONAL REGULATORY PROTEIN"/>
    <property type="match status" value="1"/>
</dbReference>
<dbReference type="GO" id="GO:0003677">
    <property type="term" value="F:DNA binding"/>
    <property type="evidence" value="ECO:0007669"/>
    <property type="project" value="InterPro"/>
</dbReference>
<proteinExistence type="predicted"/>
<feature type="region of interest" description="Disordered" evidence="3">
    <location>
        <begin position="553"/>
        <end position="574"/>
    </location>
</feature>
<organism evidence="5 6">
    <name type="scientific">Corynascus novoguineensis</name>
    <dbReference type="NCBI Taxonomy" id="1126955"/>
    <lineage>
        <taxon>Eukaryota</taxon>
        <taxon>Fungi</taxon>
        <taxon>Dikarya</taxon>
        <taxon>Ascomycota</taxon>
        <taxon>Pezizomycotina</taxon>
        <taxon>Sordariomycetes</taxon>
        <taxon>Sordariomycetidae</taxon>
        <taxon>Sordariales</taxon>
        <taxon>Chaetomiaceae</taxon>
        <taxon>Corynascus</taxon>
    </lineage>
</organism>
<dbReference type="Pfam" id="PF04082">
    <property type="entry name" value="Fungal_trans"/>
    <property type="match status" value="1"/>
</dbReference>
<dbReference type="InterPro" id="IPR007219">
    <property type="entry name" value="XnlR_reg_dom"/>
</dbReference>
<evidence type="ECO:0000259" key="4">
    <source>
        <dbReference type="SMART" id="SM00906"/>
    </source>
</evidence>
<keyword evidence="6" id="KW-1185">Reference proteome</keyword>
<sequence length="740" mass="82730">MIFQSSEISDLEVGDNAGARCVPAALVPRQRRRRFPERELLERIRQYEALLRQHAIPFQPLHPETSITVAAEGASSPSDGRTPETPRTLHSGAPELCQKRAVEARTTRNLWHALCQNAAGADSDSGDGSSEDEHDSPFFRDDENMEKVIKKVLDRTYQCDPQSSTGHLVFGSPAGAIALTTLHPDQTRIFRLWQVYLDNVNPLLKVTHTPSLQPRIIDAMSDLANISAPLEALLFGIYCISVLSLTEDQCQTLFRSPRRDLLAGYQFACRQALLNANVLQSCEHDCLVALFLYLLSVKSYTDPRQLSSMLAVAVHTAQRMGYHNESRNEKHPVLEAELRRRLWWSLVIFNGRVCETFNYRTVTLVPTWNCRTPLNLNDFDLLPGTKTVPPVHDKPTEALFICVRSEITDFIRHCPFHLDFTDPFLTTFVGNTGHRDLYELQETLERTFDLYDAANPLHFMTIWTARGVLARNMLLEHCSKRQQQYHHHHHQHQDAHHTSDPDPSIDHALAMLRCDTALLISPLTVGFRWHVLSHFPFLAYSYLAQHLPSLAAAKGKTAKRKQKTDEGGDEGNDVNERTSVVSEIWTAMADNFDARRAAGFFVRDDGDTGLGGNGKMSDGHVPLFGLFARVVLHAWDAVGGIVEVPRIIVSLRETFGEIRAAEGRREGSGLGIGVDDNGVVTTGPMNAGGDRAGVQGLRVLPGQVLDGYSDMLGDGGLGFMDPNHQMWPMIDWDQMMQIGI</sequence>
<protein>
    <recommendedName>
        <fullName evidence="4">Xylanolytic transcriptional activator regulatory domain-containing protein</fullName>
    </recommendedName>
</protein>
<evidence type="ECO:0000256" key="3">
    <source>
        <dbReference type="SAM" id="MobiDB-lite"/>
    </source>
</evidence>
<feature type="region of interest" description="Disordered" evidence="3">
    <location>
        <begin position="71"/>
        <end position="96"/>
    </location>
</feature>
<dbReference type="PANTHER" id="PTHR31001:SF45">
    <property type="entry name" value="ZN(II)2CYS6 TRANSCRIPTION FACTOR (EUROFUNG)"/>
    <property type="match status" value="1"/>
</dbReference>
<keyword evidence="2" id="KW-0539">Nucleus</keyword>
<dbReference type="GO" id="GO:0005634">
    <property type="term" value="C:nucleus"/>
    <property type="evidence" value="ECO:0007669"/>
    <property type="project" value="UniProtKB-SubCell"/>
</dbReference>
<dbReference type="SMART" id="SM00906">
    <property type="entry name" value="Fungal_trans"/>
    <property type="match status" value="1"/>
</dbReference>
<dbReference type="AlphaFoldDB" id="A0AAN7CPR2"/>